<reference evidence="4 5" key="1">
    <citation type="submission" date="2017-04" db="EMBL/GenBank/DDBJ databases">
        <authorList>
            <person name="Afonso C.L."/>
            <person name="Miller P.J."/>
            <person name="Scott M.A."/>
            <person name="Spackman E."/>
            <person name="Goraichik I."/>
            <person name="Dimitrov K.M."/>
            <person name="Suarez D.L."/>
            <person name="Swayne D.E."/>
        </authorList>
    </citation>
    <scope>NUCLEOTIDE SEQUENCE [LARGE SCALE GENOMIC DNA]</scope>
    <source>
        <strain evidence="4 5">DSM 12555</strain>
    </source>
</reference>
<evidence type="ECO:0000259" key="3">
    <source>
        <dbReference type="Pfam" id="PF04321"/>
    </source>
</evidence>
<dbReference type="Gene3D" id="3.90.25.10">
    <property type="entry name" value="UDP-galactose 4-epimerase, domain 1"/>
    <property type="match status" value="1"/>
</dbReference>
<dbReference type="GO" id="GO:0019305">
    <property type="term" value="P:dTDP-rhamnose biosynthetic process"/>
    <property type="evidence" value="ECO:0007669"/>
    <property type="project" value="UniProtKB-UniPathway"/>
</dbReference>
<dbReference type="FunFam" id="3.40.50.720:FF:000159">
    <property type="entry name" value="dTDP-4-dehydrorhamnose reductase"/>
    <property type="match status" value="1"/>
</dbReference>
<dbReference type="PANTHER" id="PTHR10491:SF4">
    <property type="entry name" value="METHIONINE ADENOSYLTRANSFERASE 2 SUBUNIT BETA"/>
    <property type="match status" value="1"/>
</dbReference>
<keyword evidence="2" id="KW-0560">Oxidoreductase</keyword>
<dbReference type="InterPro" id="IPR029903">
    <property type="entry name" value="RmlD-like-bd"/>
</dbReference>
<dbReference type="UniPathway" id="UPA00124"/>
<dbReference type="EMBL" id="FWXH01000003">
    <property type="protein sequence ID" value="SMC21023.1"/>
    <property type="molecule type" value="Genomic_DNA"/>
</dbReference>
<evidence type="ECO:0000256" key="1">
    <source>
        <dbReference type="ARBA" id="ARBA00010944"/>
    </source>
</evidence>
<dbReference type="RefSeq" id="WP_084114620.1">
    <property type="nucleotide sequence ID" value="NZ_FWXH01000003.1"/>
</dbReference>
<dbReference type="Pfam" id="PF04321">
    <property type="entry name" value="RmlD_sub_bind"/>
    <property type="match status" value="1"/>
</dbReference>
<name>A0A1W1XB07_9CLOT</name>
<dbReference type="Gene3D" id="3.40.50.720">
    <property type="entry name" value="NAD(P)-binding Rossmann-like Domain"/>
    <property type="match status" value="1"/>
</dbReference>
<sequence>MKILITGANGQLGRELQRQYGKRDDELILTDVKDLDITDVIAVNKFVNENKPDVIINCAAHTQVDKCEEQIELATKINTVGPKNLAAAAFNIGAEIVQVSTDYVFDGEGNKELTEFDATNPQSVYGATKLEGEKLVKALNPKHYIVRTAWLYGDGGNFIKTMLKLSKDRDELKVVNDQIGTPTSTVDLANVIIKLVDEKNYGLFHCTCKGVCSWYDFAVEIFKIKNINIKVNPCTSDEFPTAAKRPKYSVLRNYMLELTTGDITRDWKESLREYLAELEI</sequence>
<dbReference type="OrthoDB" id="9803892at2"/>
<dbReference type="NCBIfam" id="TIGR01214">
    <property type="entry name" value="rmlD"/>
    <property type="match status" value="1"/>
</dbReference>
<evidence type="ECO:0000313" key="4">
    <source>
        <dbReference type="EMBL" id="SMC21023.1"/>
    </source>
</evidence>
<dbReference type="STRING" id="1121291.SAMN02745134_01175"/>
<dbReference type="AlphaFoldDB" id="A0A1W1XB07"/>
<dbReference type="InterPro" id="IPR005913">
    <property type="entry name" value="dTDP_dehydrorham_reduct"/>
</dbReference>
<proteinExistence type="inferred from homology"/>
<feature type="domain" description="RmlD-like substrate binding" evidence="3">
    <location>
        <begin position="1"/>
        <end position="278"/>
    </location>
</feature>
<dbReference type="EC" id="1.1.1.133" evidence="2"/>
<evidence type="ECO:0000256" key="2">
    <source>
        <dbReference type="RuleBase" id="RU364082"/>
    </source>
</evidence>
<comment type="similarity">
    <text evidence="1 2">Belongs to the dTDP-4-dehydrorhamnose reductase family.</text>
</comment>
<dbReference type="InterPro" id="IPR036291">
    <property type="entry name" value="NAD(P)-bd_dom_sf"/>
</dbReference>
<accession>A0A1W1XB07</accession>
<keyword evidence="5" id="KW-1185">Reference proteome</keyword>
<dbReference type="GO" id="GO:0008831">
    <property type="term" value="F:dTDP-4-dehydrorhamnose reductase activity"/>
    <property type="evidence" value="ECO:0007669"/>
    <property type="project" value="UniProtKB-EC"/>
</dbReference>
<protein>
    <recommendedName>
        <fullName evidence="2">dTDP-4-dehydrorhamnose reductase</fullName>
        <ecNumber evidence="2">1.1.1.133</ecNumber>
    </recommendedName>
</protein>
<gene>
    <name evidence="4" type="ORF">SAMN02745134_01175</name>
</gene>
<comment type="pathway">
    <text evidence="2">Carbohydrate biosynthesis; dTDP-L-rhamnose biosynthesis.</text>
</comment>
<organism evidence="4 5">
    <name type="scientific">Clostridium acidisoli DSM 12555</name>
    <dbReference type="NCBI Taxonomy" id="1121291"/>
    <lineage>
        <taxon>Bacteria</taxon>
        <taxon>Bacillati</taxon>
        <taxon>Bacillota</taxon>
        <taxon>Clostridia</taxon>
        <taxon>Eubacteriales</taxon>
        <taxon>Clostridiaceae</taxon>
        <taxon>Clostridium</taxon>
    </lineage>
</organism>
<keyword evidence="2" id="KW-0521">NADP</keyword>
<comment type="function">
    <text evidence="2">Catalyzes the reduction of dTDP-6-deoxy-L-lyxo-4-hexulose to yield dTDP-L-rhamnose.</text>
</comment>
<dbReference type="CDD" id="cd05254">
    <property type="entry name" value="dTDP_HR_like_SDR_e"/>
    <property type="match status" value="1"/>
</dbReference>
<evidence type="ECO:0000313" key="5">
    <source>
        <dbReference type="Proteomes" id="UP000192468"/>
    </source>
</evidence>
<dbReference type="Proteomes" id="UP000192468">
    <property type="component" value="Unassembled WGS sequence"/>
</dbReference>
<dbReference type="SUPFAM" id="SSF51735">
    <property type="entry name" value="NAD(P)-binding Rossmann-fold domains"/>
    <property type="match status" value="1"/>
</dbReference>
<dbReference type="PANTHER" id="PTHR10491">
    <property type="entry name" value="DTDP-4-DEHYDRORHAMNOSE REDUCTASE"/>
    <property type="match status" value="1"/>
</dbReference>
<dbReference type="GO" id="GO:0005829">
    <property type="term" value="C:cytosol"/>
    <property type="evidence" value="ECO:0007669"/>
    <property type="project" value="TreeGrafter"/>
</dbReference>